<evidence type="ECO:0000256" key="2">
    <source>
        <dbReference type="RuleBase" id="RU363116"/>
    </source>
</evidence>
<proteinExistence type="inferred from homology"/>
<evidence type="ECO:0000313" key="4">
    <source>
        <dbReference type="Proteomes" id="UP001152888"/>
    </source>
</evidence>
<evidence type="ECO:0000313" key="3">
    <source>
        <dbReference type="EMBL" id="CAH1983958.1"/>
    </source>
</evidence>
<protein>
    <recommendedName>
        <fullName evidence="2">Phospholipid scramblase</fullName>
    </recommendedName>
</protein>
<dbReference type="OrthoDB" id="191150at2759"/>
<keyword evidence="2" id="KW-0564">Palmitate</keyword>
<comment type="function">
    <text evidence="2">May mediate accelerated ATP-independent bidirectional transbilayer migration of phospholipids upon binding calcium ions that results in a loss of phospholipid asymmetry in the plasma membrane.</text>
</comment>
<accession>A0A9P0KVS0</accession>
<comment type="cofactor">
    <cofactor evidence="2">
        <name>Ca(2+)</name>
        <dbReference type="ChEBI" id="CHEBI:29108"/>
    </cofactor>
</comment>
<evidence type="ECO:0000256" key="1">
    <source>
        <dbReference type="ARBA" id="ARBA00005350"/>
    </source>
</evidence>
<sequence>SQSQYQSVPSIIIRNPRSKIALFIISVCSKYAHACRTLKLKMACLKGYPSGLELLATVSELSVQKKVTISEFVSRTGADREYIIENGYGESLYSAYEFSDWGNASCYSESRPFKMRVFGNRGVEAIYFDRPFSSCYQHIEVFTSTHGHIGGVSQNCGMCRPSFSVTGVTNDCFLSIYGPLCGCTSKYDDFQIKNEYGEVVGCISKGFRSSTRAANFGITFPIQADVWTKAVLLGACFLIGFNYYEGDVEPYRV</sequence>
<dbReference type="InterPro" id="IPR005552">
    <property type="entry name" value="Scramblase"/>
</dbReference>
<keyword evidence="2" id="KW-0106">Calcium</keyword>
<dbReference type="EMBL" id="CAKOFQ010006948">
    <property type="protein sequence ID" value="CAH1983958.1"/>
    <property type="molecule type" value="Genomic_DNA"/>
</dbReference>
<feature type="non-terminal residue" evidence="3">
    <location>
        <position position="253"/>
    </location>
</feature>
<comment type="caution">
    <text evidence="3">The sequence shown here is derived from an EMBL/GenBank/DDBJ whole genome shotgun (WGS) entry which is preliminary data.</text>
</comment>
<dbReference type="Proteomes" id="UP001152888">
    <property type="component" value="Unassembled WGS sequence"/>
</dbReference>
<dbReference type="GO" id="GO:0017128">
    <property type="term" value="F:phospholipid scramblase activity"/>
    <property type="evidence" value="ECO:0007669"/>
    <property type="project" value="InterPro"/>
</dbReference>
<dbReference type="GO" id="GO:0005886">
    <property type="term" value="C:plasma membrane"/>
    <property type="evidence" value="ECO:0007669"/>
    <property type="project" value="TreeGrafter"/>
</dbReference>
<gene>
    <name evidence="3" type="ORF">ACAOBT_LOCUS15832</name>
</gene>
<dbReference type="Pfam" id="PF03803">
    <property type="entry name" value="Scramblase"/>
    <property type="match status" value="1"/>
</dbReference>
<dbReference type="PANTHER" id="PTHR23248">
    <property type="entry name" value="PHOSPHOLIPID SCRAMBLASE-RELATED"/>
    <property type="match status" value="1"/>
</dbReference>
<comment type="similarity">
    <text evidence="1 2">Belongs to the phospholipid scramblase family.</text>
</comment>
<keyword evidence="4" id="KW-1185">Reference proteome</keyword>
<dbReference type="AlphaFoldDB" id="A0A9P0KVS0"/>
<dbReference type="PANTHER" id="PTHR23248:SF9">
    <property type="entry name" value="PHOSPHOLIPID SCRAMBLASE"/>
    <property type="match status" value="1"/>
</dbReference>
<name>A0A9P0KVS0_ACAOB</name>
<organism evidence="3 4">
    <name type="scientific">Acanthoscelides obtectus</name>
    <name type="common">Bean weevil</name>
    <name type="synonym">Bruchus obtectus</name>
    <dbReference type="NCBI Taxonomy" id="200917"/>
    <lineage>
        <taxon>Eukaryota</taxon>
        <taxon>Metazoa</taxon>
        <taxon>Ecdysozoa</taxon>
        <taxon>Arthropoda</taxon>
        <taxon>Hexapoda</taxon>
        <taxon>Insecta</taxon>
        <taxon>Pterygota</taxon>
        <taxon>Neoptera</taxon>
        <taxon>Endopterygota</taxon>
        <taxon>Coleoptera</taxon>
        <taxon>Polyphaga</taxon>
        <taxon>Cucujiformia</taxon>
        <taxon>Chrysomeloidea</taxon>
        <taxon>Chrysomelidae</taxon>
        <taxon>Bruchinae</taxon>
        <taxon>Bruchini</taxon>
        <taxon>Acanthoscelides</taxon>
    </lineage>
</organism>
<keyword evidence="2" id="KW-0449">Lipoprotein</keyword>
<reference evidence="3" key="1">
    <citation type="submission" date="2022-03" db="EMBL/GenBank/DDBJ databases">
        <authorList>
            <person name="Sayadi A."/>
        </authorList>
    </citation>
    <scope>NUCLEOTIDE SEQUENCE</scope>
</reference>